<sequence>MSKKTKTEFNNQWANSLNDLTNKSESKQKNENNNQWTSTLKNSSEAYLKDSSSTKNIK</sequence>
<accession>A0AA44IGE1</accession>
<protein>
    <submittedName>
        <fullName evidence="2">Uncharacterized protein</fullName>
    </submittedName>
</protein>
<feature type="compositionally biased region" description="Polar residues" evidence="1">
    <location>
        <begin position="36"/>
        <end position="58"/>
    </location>
</feature>
<evidence type="ECO:0000313" key="2">
    <source>
        <dbReference type="EMBL" id="NME08707.1"/>
    </source>
</evidence>
<gene>
    <name evidence="2" type="ORF">HF875_04200</name>
</gene>
<reference evidence="2 3" key="1">
    <citation type="submission" date="2020-04" db="EMBL/GenBank/DDBJ databases">
        <authorList>
            <person name="Hitch T.C.A."/>
            <person name="Wylensek D."/>
            <person name="Clavel T."/>
        </authorList>
    </citation>
    <scope>NUCLEOTIDE SEQUENCE [LARGE SCALE GENOMIC DNA]</scope>
    <source>
        <strain evidence="2 3">Med78_4-601-WT-2</strain>
    </source>
</reference>
<proteinExistence type="predicted"/>
<comment type="caution">
    <text evidence="2">The sequence shown here is derived from an EMBL/GenBank/DDBJ whole genome shotgun (WGS) entry which is preliminary data.</text>
</comment>
<evidence type="ECO:0000256" key="1">
    <source>
        <dbReference type="SAM" id="MobiDB-lite"/>
    </source>
</evidence>
<organism evidence="2 3">
    <name type="scientific">Paraclostridium bifermentans</name>
    <name type="common">Clostridium bifermentans</name>
    <dbReference type="NCBI Taxonomy" id="1490"/>
    <lineage>
        <taxon>Bacteria</taxon>
        <taxon>Bacillati</taxon>
        <taxon>Bacillota</taxon>
        <taxon>Clostridia</taxon>
        <taxon>Peptostreptococcales</taxon>
        <taxon>Peptostreptococcaceae</taxon>
        <taxon>Paraclostridium</taxon>
    </lineage>
</organism>
<dbReference type="AlphaFoldDB" id="A0AA44IGE1"/>
<dbReference type="RefSeq" id="WP_168931206.1">
    <property type="nucleotide sequence ID" value="NZ_JABAFD010000002.1"/>
</dbReference>
<feature type="region of interest" description="Disordered" evidence="1">
    <location>
        <begin position="1"/>
        <end position="58"/>
    </location>
</feature>
<evidence type="ECO:0000313" key="3">
    <source>
        <dbReference type="Proteomes" id="UP000573963"/>
    </source>
</evidence>
<name>A0AA44IGE1_PARBF</name>
<dbReference type="Proteomes" id="UP000573963">
    <property type="component" value="Unassembled WGS sequence"/>
</dbReference>
<feature type="compositionally biased region" description="Polar residues" evidence="1">
    <location>
        <begin position="8"/>
        <end position="21"/>
    </location>
</feature>
<dbReference type="EMBL" id="JABAFD010000002">
    <property type="protein sequence ID" value="NME08707.1"/>
    <property type="molecule type" value="Genomic_DNA"/>
</dbReference>